<dbReference type="FunFam" id="1.10.135.10:FF:000001">
    <property type="entry name" value="Creatine kinase M-type"/>
    <property type="match status" value="1"/>
</dbReference>
<dbReference type="AlphaFoldDB" id="A0A7N6F7L8"/>
<evidence type="ECO:0000256" key="6">
    <source>
        <dbReference type="ARBA" id="ARBA00022840"/>
    </source>
</evidence>
<reference evidence="12" key="3">
    <citation type="submission" date="2025-09" db="UniProtKB">
        <authorList>
            <consortium name="Ensembl"/>
        </authorList>
    </citation>
    <scope>IDENTIFICATION</scope>
</reference>
<evidence type="ECO:0000313" key="12">
    <source>
        <dbReference type="Ensembl" id="ENSATEP00000041439.1"/>
    </source>
</evidence>
<dbReference type="Pfam" id="PF00217">
    <property type="entry name" value="ATP-gua_Ptrans"/>
    <property type="match status" value="2"/>
</dbReference>
<comment type="caution">
    <text evidence="8">Lacks conserved residue(s) required for the propagation of feature annotation.</text>
</comment>
<dbReference type="Gene3D" id="1.10.135.10">
    <property type="entry name" value="ATP:guanido phosphotransferase, N-terminal domain"/>
    <property type="match status" value="1"/>
</dbReference>
<name>A0A7N6F7L8_ANATE</name>
<dbReference type="GeneTree" id="ENSGT00950000182772"/>
<accession>A0A7N6F7L8</accession>
<feature type="binding site" evidence="8">
    <location>
        <begin position="276"/>
        <end position="280"/>
    </location>
    <ligand>
        <name>ATP</name>
        <dbReference type="ChEBI" id="CHEBI:30616"/>
    </ligand>
</feature>
<evidence type="ECO:0000259" key="10">
    <source>
        <dbReference type="PROSITE" id="PS51509"/>
    </source>
</evidence>
<evidence type="ECO:0000256" key="5">
    <source>
        <dbReference type="ARBA" id="ARBA00022777"/>
    </source>
</evidence>
<protein>
    <recommendedName>
        <fullName evidence="2">creatine kinase</fullName>
        <ecNumber evidence="2">2.7.3.2</ecNumber>
    </recommendedName>
</protein>
<keyword evidence="5 8" id="KW-0418">Kinase</keyword>
<dbReference type="PANTHER" id="PTHR11547:SF60">
    <property type="entry name" value="CREATINE KINASE"/>
    <property type="match status" value="1"/>
</dbReference>
<organism evidence="12 13">
    <name type="scientific">Anabas testudineus</name>
    <name type="common">Climbing perch</name>
    <name type="synonym">Anthias testudineus</name>
    <dbReference type="NCBI Taxonomy" id="64144"/>
    <lineage>
        <taxon>Eukaryota</taxon>
        <taxon>Metazoa</taxon>
        <taxon>Chordata</taxon>
        <taxon>Craniata</taxon>
        <taxon>Vertebrata</taxon>
        <taxon>Euteleostomi</taxon>
        <taxon>Actinopterygii</taxon>
        <taxon>Neopterygii</taxon>
        <taxon>Teleostei</taxon>
        <taxon>Neoteleostei</taxon>
        <taxon>Acanthomorphata</taxon>
        <taxon>Anabantaria</taxon>
        <taxon>Anabantiformes</taxon>
        <taxon>Anabantoidei</taxon>
        <taxon>Anabantidae</taxon>
        <taxon>Anabas</taxon>
    </lineage>
</organism>
<feature type="domain" description="Phosphagen kinase N-terminal" evidence="10">
    <location>
        <begin position="12"/>
        <end position="99"/>
    </location>
</feature>
<evidence type="ECO:0000313" key="13">
    <source>
        <dbReference type="Proteomes" id="UP000265040"/>
    </source>
</evidence>
<keyword evidence="4 8" id="KW-0547">Nucleotide-binding</keyword>
<reference evidence="12" key="2">
    <citation type="submission" date="2025-08" db="UniProtKB">
        <authorList>
            <consortium name="Ensembl"/>
        </authorList>
    </citation>
    <scope>IDENTIFICATION</scope>
</reference>
<evidence type="ECO:0000256" key="1">
    <source>
        <dbReference type="ARBA" id="ARBA00006798"/>
    </source>
</evidence>
<evidence type="ECO:0000256" key="9">
    <source>
        <dbReference type="RuleBase" id="RU000505"/>
    </source>
</evidence>
<evidence type="ECO:0000256" key="3">
    <source>
        <dbReference type="ARBA" id="ARBA00022679"/>
    </source>
</evidence>
<dbReference type="Proteomes" id="UP000265040">
    <property type="component" value="Chromosome 13"/>
</dbReference>
<keyword evidence="13" id="KW-1185">Reference proteome</keyword>
<gene>
    <name evidence="12" type="primary">CKM</name>
</gene>
<dbReference type="Ensembl" id="ENSATET00000062954.2">
    <property type="protein sequence ID" value="ENSATEP00000041439.1"/>
    <property type="gene ID" value="ENSATEG00000005383.3"/>
</dbReference>
<evidence type="ECO:0000256" key="2">
    <source>
        <dbReference type="ARBA" id="ARBA00012231"/>
    </source>
</evidence>
<sequence>MRSEKNKHNDYKMKFPVEDEFPDLSQHNNHMAKALTKEIYAKLRSLSTPSGFTLDDVIQTGVDNPGHPFIMTVGCVAGDEESYEVFKDLLDPVIADRHGGYKPTDKHRTDLNFENLKGGDDLDPNYVLSSRVRTGRSIKGFTLPPHNSRGERRAIEKLSIEALSSLDGEFKGKYYPLDGMTDAEQDQLIADHFLFDKPVSPLLTCAGMARDWPDARGICNCKITLCVHLVWVRKLFSIRSFFIIEEIFKKHNHGFMWNEHLGYILTCPSNLGTGLRGGVHVKLPKLSTHAKFEEILKRLRLQKRGTGGVDTASVGGVFDISNADRLGSSEVEQVQLVVDGVKLMVEMEKKLEKGESIDDMIPAQK</sequence>
<dbReference type="InterPro" id="IPR036802">
    <property type="entry name" value="ATP-guanido_PTrfase_N_sf"/>
</dbReference>
<dbReference type="InterPro" id="IPR022415">
    <property type="entry name" value="ATP-guanido_PTrfase_AS"/>
</dbReference>
<dbReference type="Gene3D" id="3.30.590.10">
    <property type="entry name" value="Glutamine synthetase/guanido kinase, catalytic domain"/>
    <property type="match status" value="2"/>
</dbReference>
<dbReference type="Pfam" id="PF02807">
    <property type="entry name" value="ATP-gua_PtransN"/>
    <property type="match status" value="1"/>
</dbReference>
<dbReference type="GO" id="GO:0046314">
    <property type="term" value="P:phosphocreatine biosynthetic process"/>
    <property type="evidence" value="ECO:0007669"/>
    <property type="project" value="InterPro"/>
</dbReference>
<dbReference type="SUPFAM" id="SSF55931">
    <property type="entry name" value="Glutamine synthetase/guanido kinase"/>
    <property type="match status" value="1"/>
</dbReference>
<dbReference type="GO" id="GO:0005524">
    <property type="term" value="F:ATP binding"/>
    <property type="evidence" value="ECO:0007669"/>
    <property type="project" value="UniProtKB-UniRule"/>
</dbReference>
<dbReference type="CDD" id="cd00716">
    <property type="entry name" value="creatine_kinase_like"/>
    <property type="match status" value="1"/>
</dbReference>
<feature type="binding site" evidence="8">
    <location>
        <begin position="129"/>
        <end position="133"/>
    </location>
    <ligand>
        <name>ATP</name>
        <dbReference type="ChEBI" id="CHEBI:30616"/>
    </ligand>
</feature>
<feature type="binding site" evidence="8">
    <location>
        <begin position="304"/>
        <end position="309"/>
    </location>
    <ligand>
        <name>ATP</name>
        <dbReference type="ChEBI" id="CHEBI:30616"/>
    </ligand>
</feature>
<feature type="domain" description="Phosphagen kinase C-terminal" evidence="11">
    <location>
        <begin position="126"/>
        <end position="351"/>
    </location>
</feature>
<dbReference type="PANTHER" id="PTHR11547">
    <property type="entry name" value="ARGININE OR CREATINE KINASE"/>
    <property type="match status" value="1"/>
</dbReference>
<dbReference type="SUPFAM" id="SSF48034">
    <property type="entry name" value="Guanido kinase N-terminal domain"/>
    <property type="match status" value="1"/>
</dbReference>
<dbReference type="InterPro" id="IPR014746">
    <property type="entry name" value="Gln_synth/guanido_kin_cat_dom"/>
</dbReference>
<comment type="similarity">
    <text evidence="1 7 9">Belongs to the ATP:guanido phosphotransferase family.</text>
</comment>
<dbReference type="EC" id="2.7.3.2" evidence="2"/>
<reference evidence="12" key="1">
    <citation type="submission" date="2021-04" db="EMBL/GenBank/DDBJ databases">
        <authorList>
            <consortium name="Wellcome Sanger Institute Data Sharing"/>
        </authorList>
    </citation>
    <scope>NUCLEOTIDE SEQUENCE [LARGE SCALE GENOMIC DNA]</scope>
</reference>
<dbReference type="GO" id="GO:0005615">
    <property type="term" value="C:extracellular space"/>
    <property type="evidence" value="ECO:0007669"/>
    <property type="project" value="TreeGrafter"/>
</dbReference>
<evidence type="ECO:0000256" key="8">
    <source>
        <dbReference type="PROSITE-ProRule" id="PRU00843"/>
    </source>
</evidence>
<dbReference type="InterPro" id="IPR022413">
    <property type="entry name" value="ATP-guanido_PTrfase_N"/>
</dbReference>
<dbReference type="GO" id="GO:0004111">
    <property type="term" value="F:creatine kinase activity"/>
    <property type="evidence" value="ECO:0007669"/>
    <property type="project" value="UniProtKB-EC"/>
</dbReference>
<dbReference type="PROSITE" id="PS51510">
    <property type="entry name" value="PHOSPHAGEN_KINASE_C"/>
    <property type="match status" value="1"/>
</dbReference>
<dbReference type="PROSITE" id="PS51509">
    <property type="entry name" value="PHOSPHAGEN_KINASE_N"/>
    <property type="match status" value="1"/>
</dbReference>
<feature type="binding site" evidence="8">
    <location>
        <position position="192"/>
    </location>
    <ligand>
        <name>ATP</name>
        <dbReference type="ChEBI" id="CHEBI:30616"/>
    </ligand>
</feature>
<dbReference type="InterPro" id="IPR000749">
    <property type="entry name" value="ATP-guanido_PTrfase"/>
</dbReference>
<evidence type="ECO:0000256" key="7">
    <source>
        <dbReference type="PROSITE-ProRule" id="PRU00842"/>
    </source>
</evidence>
<evidence type="ECO:0000259" key="11">
    <source>
        <dbReference type="PROSITE" id="PS51510"/>
    </source>
</evidence>
<dbReference type="InterPro" id="IPR022414">
    <property type="entry name" value="ATP-guanido_PTrfase_cat"/>
</dbReference>
<proteinExistence type="inferred from homology"/>
<keyword evidence="3 8" id="KW-0808">Transferase</keyword>
<keyword evidence="6 8" id="KW-0067">ATP-binding</keyword>
<dbReference type="PROSITE" id="PS00112">
    <property type="entry name" value="PHOSPHAGEN_KINASE"/>
    <property type="match status" value="1"/>
</dbReference>
<evidence type="ECO:0000256" key="4">
    <source>
        <dbReference type="ARBA" id="ARBA00022741"/>
    </source>
</evidence>